<gene>
    <name evidence="1" type="ORF">AFUS01_LOCUS1247</name>
</gene>
<proteinExistence type="predicted"/>
<organism evidence="1 2">
    <name type="scientific">Allacma fusca</name>
    <dbReference type="NCBI Taxonomy" id="39272"/>
    <lineage>
        <taxon>Eukaryota</taxon>
        <taxon>Metazoa</taxon>
        <taxon>Ecdysozoa</taxon>
        <taxon>Arthropoda</taxon>
        <taxon>Hexapoda</taxon>
        <taxon>Collembola</taxon>
        <taxon>Symphypleona</taxon>
        <taxon>Sminthuridae</taxon>
        <taxon>Allacma</taxon>
    </lineage>
</organism>
<feature type="non-terminal residue" evidence="1">
    <location>
        <position position="1"/>
    </location>
</feature>
<name>A0A8J2JCQ2_9HEXA</name>
<dbReference type="Proteomes" id="UP000708208">
    <property type="component" value="Unassembled WGS sequence"/>
</dbReference>
<evidence type="ECO:0000313" key="2">
    <source>
        <dbReference type="Proteomes" id="UP000708208"/>
    </source>
</evidence>
<comment type="caution">
    <text evidence="1">The sequence shown here is derived from an EMBL/GenBank/DDBJ whole genome shotgun (WGS) entry which is preliminary data.</text>
</comment>
<accession>A0A8J2JCQ2</accession>
<sequence>IMRIVCLNTSAYVLP</sequence>
<protein>
    <submittedName>
        <fullName evidence="1">Uncharacterized protein</fullName>
    </submittedName>
</protein>
<evidence type="ECO:0000313" key="1">
    <source>
        <dbReference type="EMBL" id="CAG7659427.1"/>
    </source>
</evidence>
<reference evidence="1" key="1">
    <citation type="submission" date="2021-06" db="EMBL/GenBank/DDBJ databases">
        <authorList>
            <person name="Hodson N. C."/>
            <person name="Mongue J. A."/>
            <person name="Jaron S. K."/>
        </authorList>
    </citation>
    <scope>NUCLEOTIDE SEQUENCE</scope>
</reference>
<keyword evidence="2" id="KW-1185">Reference proteome</keyword>
<dbReference type="EMBL" id="CAJVCH010006968">
    <property type="protein sequence ID" value="CAG7659427.1"/>
    <property type="molecule type" value="Genomic_DNA"/>
</dbReference>